<sequence>MKNYRRLTFAERVKIEEFRNLKYSVSQIAKKLNRAKSTIARELKTNRYAHCSYKADHANRKAFCRSMYRKDGKTKISSNPKLKEFIHQKLALRWSPDQISVTLKRLYPNDKAMNISHEAIYLYIYVHCKSELKKELIAQLRQERKSRGNFKTRAVLEPKIKDRVSIDERPEEVLGREIPGHWEGDLIIGKDHKSCIGTLVERSTRTIIIVPLKNKNAATVRKAFEKELLKIPKTMRKTLTYDNGTEMSEHKLFTKNTKIQVYFTHPYSPWERPTNENSNGLVRDYFPKGTDFNKITNKKIKQVQNELNERPRKVLDYQTPKDVFNQFILNQLK</sequence>
<dbReference type="AlphaFoldDB" id="A0A239WPG4"/>
<evidence type="ECO:0000313" key="6">
    <source>
        <dbReference type="Proteomes" id="UP000215196"/>
    </source>
</evidence>
<accession>A0A239WPG4</accession>
<dbReference type="SUPFAM" id="SSF53098">
    <property type="entry name" value="Ribonuclease H-like"/>
    <property type="match status" value="1"/>
</dbReference>
<name>A0A239WPG4_9FLAO</name>
<dbReference type="GO" id="GO:0004803">
    <property type="term" value="F:transposase activity"/>
    <property type="evidence" value="ECO:0007669"/>
    <property type="project" value="TreeGrafter"/>
</dbReference>
<dbReference type="InterPro" id="IPR036397">
    <property type="entry name" value="RNaseH_sf"/>
</dbReference>
<evidence type="ECO:0000313" key="4">
    <source>
        <dbReference type="EMBL" id="SNV36495.1"/>
    </source>
</evidence>
<evidence type="ECO:0000259" key="2">
    <source>
        <dbReference type="PROSITE" id="PS50994"/>
    </source>
</evidence>
<dbReference type="EMBL" id="LT906465">
    <property type="protein sequence ID" value="SNV36994.1"/>
    <property type="molecule type" value="Genomic_DNA"/>
</dbReference>
<dbReference type="KEGG" id="ctak:4412677_00551"/>
<dbReference type="Gene3D" id="3.30.420.10">
    <property type="entry name" value="Ribonuclease H-like superfamily/Ribonuclease H"/>
    <property type="match status" value="1"/>
</dbReference>
<dbReference type="RefSeq" id="WP_095069381.1">
    <property type="nucleotide sequence ID" value="NZ_LT906465.1"/>
</dbReference>
<dbReference type="KEGG" id="ctak:4412677_00607"/>
<dbReference type="GO" id="GO:0005829">
    <property type="term" value="C:cytosol"/>
    <property type="evidence" value="ECO:0007669"/>
    <property type="project" value="TreeGrafter"/>
</dbReference>
<reference evidence="4 6" key="1">
    <citation type="submission" date="2017-06" db="EMBL/GenBank/DDBJ databases">
        <authorList>
            <consortium name="Pathogen Informatics"/>
        </authorList>
    </citation>
    <scope>NUCLEOTIDE SEQUENCE [LARGE SCALE GENOMIC DNA]</scope>
    <source>
        <strain evidence="4 6">NCTC13490</strain>
    </source>
</reference>
<dbReference type="InterPro" id="IPR012337">
    <property type="entry name" value="RNaseH-like_sf"/>
</dbReference>
<dbReference type="InterPro" id="IPR001584">
    <property type="entry name" value="Integrase_cat-core"/>
</dbReference>
<dbReference type="PANTHER" id="PTHR10948">
    <property type="entry name" value="TRANSPOSASE"/>
    <property type="match status" value="1"/>
</dbReference>
<dbReference type="Pfam" id="PF13936">
    <property type="entry name" value="HTH_38"/>
    <property type="match status" value="1"/>
</dbReference>
<evidence type="ECO:0000313" key="3">
    <source>
        <dbReference type="EMBL" id="SNV32100.1"/>
    </source>
</evidence>
<dbReference type="EMBL" id="LT906465">
    <property type="protein sequence ID" value="SNV32100.1"/>
    <property type="molecule type" value="Genomic_DNA"/>
</dbReference>
<proteinExistence type="predicted"/>
<keyword evidence="1" id="KW-0233">DNA recombination</keyword>
<dbReference type="PANTHER" id="PTHR10948:SF23">
    <property type="entry name" value="TRANSPOSASE INSI FOR INSERTION SEQUENCE ELEMENT IS30A-RELATED"/>
    <property type="match status" value="1"/>
</dbReference>
<protein>
    <submittedName>
        <fullName evidence="4">Transposase and inactivated derivatives, IS30 family</fullName>
    </submittedName>
</protein>
<dbReference type="EMBL" id="LT906465">
    <property type="protein sequence ID" value="SNV36495.1"/>
    <property type="molecule type" value="Genomic_DNA"/>
</dbReference>
<dbReference type="Proteomes" id="UP000215196">
    <property type="component" value="Chromosome 1"/>
</dbReference>
<evidence type="ECO:0000256" key="1">
    <source>
        <dbReference type="ARBA" id="ARBA00023172"/>
    </source>
</evidence>
<dbReference type="NCBIfam" id="NF033563">
    <property type="entry name" value="transpos_IS30"/>
    <property type="match status" value="1"/>
</dbReference>
<dbReference type="Pfam" id="PF00665">
    <property type="entry name" value="rve"/>
    <property type="match status" value="1"/>
</dbReference>
<keyword evidence="6" id="KW-1185">Reference proteome</keyword>
<dbReference type="GO" id="GO:0006310">
    <property type="term" value="P:DNA recombination"/>
    <property type="evidence" value="ECO:0007669"/>
    <property type="project" value="UniProtKB-KW"/>
</dbReference>
<dbReference type="GO" id="GO:0003676">
    <property type="term" value="F:nucleic acid binding"/>
    <property type="evidence" value="ECO:0007669"/>
    <property type="project" value="InterPro"/>
</dbReference>
<evidence type="ECO:0000313" key="5">
    <source>
        <dbReference type="EMBL" id="SNV36994.1"/>
    </source>
</evidence>
<dbReference type="Gene3D" id="1.10.10.60">
    <property type="entry name" value="Homeodomain-like"/>
    <property type="match status" value="1"/>
</dbReference>
<dbReference type="GO" id="GO:0015074">
    <property type="term" value="P:DNA integration"/>
    <property type="evidence" value="ECO:0007669"/>
    <property type="project" value="InterPro"/>
</dbReference>
<dbReference type="KEGG" id="ctak:4412677_00104"/>
<dbReference type="PROSITE" id="PS50994">
    <property type="entry name" value="INTEGRASE"/>
    <property type="match status" value="1"/>
</dbReference>
<dbReference type="InterPro" id="IPR025246">
    <property type="entry name" value="IS30-like_HTH"/>
</dbReference>
<dbReference type="GO" id="GO:0032196">
    <property type="term" value="P:transposition"/>
    <property type="evidence" value="ECO:0007669"/>
    <property type="project" value="TreeGrafter"/>
</dbReference>
<dbReference type="InterPro" id="IPR051917">
    <property type="entry name" value="Transposase-Integrase"/>
</dbReference>
<dbReference type="InterPro" id="IPR053392">
    <property type="entry name" value="Transposase_IS30-like"/>
</dbReference>
<feature type="domain" description="Integrase catalytic" evidence="2">
    <location>
        <begin position="166"/>
        <end position="328"/>
    </location>
</feature>
<organism evidence="4 6">
    <name type="scientific">Chryseobacterium taklimakanense</name>
    <dbReference type="NCBI Taxonomy" id="536441"/>
    <lineage>
        <taxon>Bacteria</taxon>
        <taxon>Pseudomonadati</taxon>
        <taxon>Bacteroidota</taxon>
        <taxon>Flavobacteriia</taxon>
        <taxon>Flavobacteriales</taxon>
        <taxon>Weeksellaceae</taxon>
        <taxon>Chryseobacterium group</taxon>
        <taxon>Chryseobacterium</taxon>
    </lineage>
</organism>
<gene>
    <name evidence="3" type="ORF">SAMEA4412677_00104</name>
    <name evidence="4" type="ORF">SAMEA4412677_00551</name>
    <name evidence="5" type="ORF">SAMEA4412677_00607</name>
</gene>